<protein>
    <submittedName>
        <fullName evidence="1">Uncharacterized protein</fullName>
    </submittedName>
</protein>
<dbReference type="AlphaFoldDB" id="A0A8D9DI31"/>
<dbReference type="Proteomes" id="UP000694005">
    <property type="component" value="Chromosome A05"/>
</dbReference>
<organism evidence="1 2">
    <name type="scientific">Brassica campestris</name>
    <name type="common">Field mustard</name>
    <dbReference type="NCBI Taxonomy" id="3711"/>
    <lineage>
        <taxon>Eukaryota</taxon>
        <taxon>Viridiplantae</taxon>
        <taxon>Streptophyta</taxon>
        <taxon>Embryophyta</taxon>
        <taxon>Tracheophyta</taxon>
        <taxon>Spermatophyta</taxon>
        <taxon>Magnoliopsida</taxon>
        <taxon>eudicotyledons</taxon>
        <taxon>Gunneridae</taxon>
        <taxon>Pentapetalae</taxon>
        <taxon>rosids</taxon>
        <taxon>malvids</taxon>
        <taxon>Brassicales</taxon>
        <taxon>Brassicaceae</taxon>
        <taxon>Brassiceae</taxon>
        <taxon>Brassica</taxon>
    </lineage>
</organism>
<proteinExistence type="predicted"/>
<evidence type="ECO:0000313" key="1">
    <source>
        <dbReference type="EMBL" id="CAG7876081.1"/>
    </source>
</evidence>
<dbReference type="Gramene" id="A05p26020.2_BraZ1">
    <property type="protein sequence ID" value="A05p26020.2_BraZ1.CDS"/>
    <property type="gene ID" value="A05g26020.2_BraZ1"/>
</dbReference>
<feature type="non-terminal residue" evidence="1">
    <location>
        <position position="137"/>
    </location>
</feature>
<gene>
    <name evidence="1" type="ORF">BRAPAZ1V2_A05P26020.2</name>
</gene>
<dbReference type="EMBL" id="LS974621">
    <property type="protein sequence ID" value="CAG7876081.1"/>
    <property type="molecule type" value="Genomic_DNA"/>
</dbReference>
<evidence type="ECO:0000313" key="2">
    <source>
        <dbReference type="Proteomes" id="UP000694005"/>
    </source>
</evidence>
<name>A0A8D9DI31_BRACM</name>
<sequence>MLSQISNNCHNYLTRATCDQGSFKEVHLNHQNEFWHETNFHRSPDQSFITEAWNYKKIFVDEKVMNFTNWTFPSPSVCEYRHLEEKFSQTKKRPFLIGCKPIRFGLGPYSRPGPNSIMDLKRDLLWIRQAKNQEKRL</sequence>
<reference evidence="1 2" key="1">
    <citation type="submission" date="2021-07" db="EMBL/GenBank/DDBJ databases">
        <authorList>
            <consortium name="Genoscope - CEA"/>
            <person name="William W."/>
        </authorList>
    </citation>
    <scope>NUCLEOTIDE SEQUENCE [LARGE SCALE GENOMIC DNA]</scope>
</reference>
<accession>A0A8D9DI31</accession>